<protein>
    <recommendedName>
        <fullName evidence="4">Chain length determinant protein</fullName>
    </recommendedName>
</protein>
<organism evidence="2 3">
    <name type="scientific">Aquimarina litoralis</name>
    <dbReference type="NCBI Taxonomy" id="584605"/>
    <lineage>
        <taxon>Bacteria</taxon>
        <taxon>Pseudomonadati</taxon>
        <taxon>Bacteroidota</taxon>
        <taxon>Flavobacteriia</taxon>
        <taxon>Flavobacteriales</taxon>
        <taxon>Flavobacteriaceae</taxon>
        <taxon>Aquimarina</taxon>
    </lineage>
</organism>
<proteinExistence type="predicted"/>
<comment type="caution">
    <text evidence="2">The sequence shown here is derived from an EMBL/GenBank/DDBJ whole genome shotgun (WGS) entry which is preliminary data.</text>
</comment>
<accession>A0ABN1II53</accession>
<dbReference type="Proteomes" id="UP001501758">
    <property type="component" value="Unassembled WGS sequence"/>
</dbReference>
<dbReference type="RefSeq" id="WP_343910586.1">
    <property type="nucleotide sequence ID" value="NZ_BAAAGE010000001.1"/>
</dbReference>
<feature type="transmembrane region" description="Helical" evidence="1">
    <location>
        <begin position="40"/>
        <end position="57"/>
    </location>
</feature>
<name>A0ABN1II53_9FLAO</name>
<keyword evidence="1" id="KW-0812">Transmembrane</keyword>
<feature type="transmembrane region" description="Helical" evidence="1">
    <location>
        <begin position="300"/>
        <end position="318"/>
    </location>
</feature>
<dbReference type="EMBL" id="BAAAGE010000001">
    <property type="protein sequence ID" value="GAA0714252.1"/>
    <property type="molecule type" value="Genomic_DNA"/>
</dbReference>
<evidence type="ECO:0008006" key="4">
    <source>
        <dbReference type="Google" id="ProtNLM"/>
    </source>
</evidence>
<evidence type="ECO:0000256" key="1">
    <source>
        <dbReference type="SAM" id="Phobius"/>
    </source>
</evidence>
<keyword evidence="1" id="KW-1133">Transmembrane helix</keyword>
<gene>
    <name evidence="2" type="ORF">GCM10009430_07160</name>
</gene>
<evidence type="ECO:0000313" key="2">
    <source>
        <dbReference type="EMBL" id="GAA0714252.1"/>
    </source>
</evidence>
<keyword evidence="1" id="KW-0472">Membrane</keyword>
<reference evidence="2 3" key="1">
    <citation type="journal article" date="2019" name="Int. J. Syst. Evol. Microbiol.">
        <title>The Global Catalogue of Microorganisms (GCM) 10K type strain sequencing project: providing services to taxonomists for standard genome sequencing and annotation.</title>
        <authorList>
            <consortium name="The Broad Institute Genomics Platform"/>
            <consortium name="The Broad Institute Genome Sequencing Center for Infectious Disease"/>
            <person name="Wu L."/>
            <person name="Ma J."/>
        </authorList>
    </citation>
    <scope>NUCLEOTIDE SEQUENCE [LARGE SCALE GENOMIC DNA]</scope>
    <source>
        <strain evidence="2 3">JCM 15974</strain>
    </source>
</reference>
<keyword evidence="3" id="KW-1185">Reference proteome</keyword>
<evidence type="ECO:0000313" key="3">
    <source>
        <dbReference type="Proteomes" id="UP001501758"/>
    </source>
</evidence>
<sequence>MNIESTEEVNLNYIFKKLEKAFKAFLRVCISIVQFYKKKWLLFLGIVIIGFIIGYILDSKYGYSKKYTQEIIIEPKYELKKYIYDFVNSLNDRIKEPSFLENLKLDSDLVKDLISVEVTPVIRTMDILDKLNIRYESEEDFHEIIKGYDANILENEAYTNFYRYHKLTFSFKTNDSKNEILSKKILEYIESNVYFNKLLAQNIKQTEKNLKKNKEILKYLDNYLEKLSKAPHKQGKDIIMIGVENESELLPTISTLLARKQELLNSITNQENILVFDSELFDIVERGEIVLLRKGISSKMMVKIPVLFFLIVSFLFLIKNLPNRIIQYINS</sequence>